<dbReference type="Proteomes" id="UP000887580">
    <property type="component" value="Unplaced"/>
</dbReference>
<protein>
    <submittedName>
        <fullName evidence="2">SSD domain-containing protein</fullName>
    </submittedName>
</protein>
<name>A0AC35G2N3_9BILA</name>
<dbReference type="WBParaSite" id="PS1159_v2.g22838.t1">
    <property type="protein sequence ID" value="PS1159_v2.g22838.t1"/>
    <property type="gene ID" value="PS1159_v2.g22838"/>
</dbReference>
<evidence type="ECO:0000313" key="1">
    <source>
        <dbReference type="Proteomes" id="UP000887580"/>
    </source>
</evidence>
<organism evidence="1 2">
    <name type="scientific">Panagrolaimus sp. PS1159</name>
    <dbReference type="NCBI Taxonomy" id="55785"/>
    <lineage>
        <taxon>Eukaryota</taxon>
        <taxon>Metazoa</taxon>
        <taxon>Ecdysozoa</taxon>
        <taxon>Nematoda</taxon>
        <taxon>Chromadorea</taxon>
        <taxon>Rhabditida</taxon>
        <taxon>Tylenchina</taxon>
        <taxon>Panagrolaimomorpha</taxon>
        <taxon>Panagrolaimoidea</taxon>
        <taxon>Panagrolaimidae</taxon>
        <taxon>Panagrolaimus</taxon>
    </lineage>
</organism>
<reference evidence="2" key="1">
    <citation type="submission" date="2022-11" db="UniProtKB">
        <authorList>
            <consortium name="WormBaseParasite"/>
        </authorList>
    </citation>
    <scope>IDENTIFICATION</scope>
</reference>
<proteinExistence type="predicted"/>
<accession>A0AC35G2N3</accession>
<sequence length="895" mass="103086">MQISLEPLLRKFFFWYGGFAYRWRWPLFIVPLILTPFLGIGFIWYRELRVYDPAYVFTPRDARWKHEFYAFARLWPLKENEFIPGKSFEMNRFVNILVKAADKGSIFRDEILDEIEKLNQYMMYNITIETEGKDGAPKFNLTYQDLCLNYEWNCGGNEHIRMFKEMSKLGKVIDLKFPRGGNQDTPVYLGSAIGDIVLNKSDNTVAEAKITQLFYFLKQSDTVRPYSTAFEYAAEKYLLHEYKSDLITYSFAHYQSLEDGLDENAQRFVPNFVISFTSLSLFCLSCAFVLRTKQRVKGIDWIRSKPWIAVCGLFTTLISLISAFGFMMILGIPYNVINTIIPFLIITIGIDDMFIMNACWDQTDRSLSVEERMSVMMMHAGVAVSITNVTDILSFAIGCYTELPGIEMFCLYACFSVLFCYVYQLTYFTGFMAIVGIMEEEKRHCIFFYKLDEQKVHPSESTQTFDAEKKDELQLTTIEINSENSLSAPPLPPKEPLPHEKRHATHANNMVHKFFSNQYAPFIMRNEIRLLAGLMYFIYACGAWHGCMNYREGLEPNHLVTESHYIAQYFEDMKLFWKVGPQMHVAILNPPNLINPVEREKLMAMIRAFENTEYTMGREGTVFFFLEYLNYLDQLNAELENTEKIWKKKLLSWLKFTGASNQWKGDIVYNKTTEQFEAFRMQIALKNIVEPNQHKLAAELLRKIADEQPFEVEIYHEAFPFADQYIIIFPSTIRNVGMSLICMSGIALLLIPSFPSAVFIMVSIISIAIGVFGYMTHWGVNLDAVSMISLIMSIGFAVDLSAHIVYAFVTADGNSVERVKGALSHLGWPIFQGAFSTIMGISVLYTVDAYIILTFFKTIWLTMVIGLLHGLIFIPILLSIIPIGVFHVHGTKDPH</sequence>
<evidence type="ECO:0000313" key="2">
    <source>
        <dbReference type="WBParaSite" id="PS1159_v2.g22838.t1"/>
    </source>
</evidence>